<organism evidence="2 3">
    <name type="scientific">Candidatus Thalassarchaeum betae</name>
    <dbReference type="NCBI Taxonomy" id="2599289"/>
    <lineage>
        <taxon>Archaea</taxon>
        <taxon>Methanobacteriati</taxon>
        <taxon>Thermoplasmatota</taxon>
        <taxon>Candidatus Poseidoniia</taxon>
        <taxon>Candidatus Poseidoniales</taxon>
        <taxon>Candidatus Thalassarchaeaceae</taxon>
        <taxon>Candidatus Thalassarchaeum</taxon>
    </lineage>
</organism>
<evidence type="ECO:0000313" key="3">
    <source>
        <dbReference type="Proteomes" id="UP000248161"/>
    </source>
</evidence>
<proteinExistence type="predicted"/>
<name>A0A2V3HRM0_9ARCH</name>
<reference evidence="2 3" key="1">
    <citation type="journal article" date="2015" name="Nat. Commun.">
        <title>Genomic and transcriptomic evidence for scavenging of diverse organic compounds by widespread deep-sea archaea.</title>
        <authorList>
            <person name="Li M."/>
            <person name="Baker B.J."/>
            <person name="Anantharaman K."/>
            <person name="Jain S."/>
            <person name="Breier J.A."/>
            <person name="Dick G.J."/>
        </authorList>
    </citation>
    <scope>NUCLEOTIDE SEQUENCE [LARGE SCALE GENOMIC DNA]</scope>
    <source>
        <strain evidence="2">Cayman_51_deep</strain>
    </source>
</reference>
<dbReference type="Proteomes" id="UP000248161">
    <property type="component" value="Unassembled WGS sequence"/>
</dbReference>
<dbReference type="EMBL" id="PSPG01000005">
    <property type="protein sequence ID" value="PXF21760.1"/>
    <property type="molecule type" value="Genomic_DNA"/>
</dbReference>
<dbReference type="InterPro" id="IPR010349">
    <property type="entry name" value="Asparaginase_II"/>
</dbReference>
<evidence type="ECO:0008006" key="4">
    <source>
        <dbReference type="Google" id="ProtNLM"/>
    </source>
</evidence>
<accession>A0A2V3HRM0</accession>
<feature type="region of interest" description="Disordered" evidence="1">
    <location>
        <begin position="1"/>
        <end position="43"/>
    </location>
</feature>
<sequence>MSTEAPEMSEDDSGRPSSVTPGRPGSAIYPTNPLGEQHEGIATGRDVEWEPLVDFRRMDISENTIHGAISWAHGTEIVHSFGGNVLIYGRSMMKPLMMKTFQEALAAESLSWEQKAIACSSHNGDTEHVAAAQSLLTESEWGLMQCPLDVPLIQFGRQVRRPRRWFHTCSGEHAAMLKALRRMGINRAGYTLPSAPWFPMYLDVLRRIMDKPDWEPQRVAKDGCGLPTVSNTVDELAVMFAGLVREKDEDWIWEAMNRHPDLIGGFNRLDSTCLKAGDGQLLAKEGADGLLGLSIIHPDWPNGLGIVIKIAHGWNSQATWYVARAVLGVLGIHLRNPYPLYRQKAFIVPGIVPPQYLDELEGVVTWDEWDPDRDRFTLDWKEYSTAMTRADPFSNEGSEMED</sequence>
<protein>
    <recommendedName>
        <fullName evidence="4">Asparaginase</fullName>
    </recommendedName>
</protein>
<dbReference type="PANTHER" id="PTHR42110">
    <property type="entry name" value="L-ASPARAGINASE, PUTATIVE (AFU_ORTHOLOGUE AFUA_3G11890)-RELATED"/>
    <property type="match status" value="1"/>
</dbReference>
<evidence type="ECO:0000313" key="2">
    <source>
        <dbReference type="EMBL" id="PXF21760.1"/>
    </source>
</evidence>
<gene>
    <name evidence="2" type="ORF">CXX69_02880</name>
</gene>
<dbReference type="PANTHER" id="PTHR42110:SF1">
    <property type="entry name" value="L-ASPARAGINASE, PUTATIVE (AFU_ORTHOLOGUE AFUA_3G11890)-RELATED"/>
    <property type="match status" value="1"/>
</dbReference>
<comment type="caution">
    <text evidence="2">The sequence shown here is derived from an EMBL/GenBank/DDBJ whole genome shotgun (WGS) entry which is preliminary data.</text>
</comment>
<evidence type="ECO:0000256" key="1">
    <source>
        <dbReference type="SAM" id="MobiDB-lite"/>
    </source>
</evidence>
<dbReference type="AlphaFoldDB" id="A0A2V3HRM0"/>
<dbReference type="Pfam" id="PF06089">
    <property type="entry name" value="Asparaginase_II"/>
    <property type="match status" value="1"/>
</dbReference>